<dbReference type="Pfam" id="PF24476">
    <property type="entry name" value="DUF7580"/>
    <property type="match status" value="1"/>
</dbReference>
<dbReference type="PRINTS" id="PR00723">
    <property type="entry name" value="SUBTILISIN"/>
</dbReference>
<organism evidence="9 10">
    <name type="scientific">Cephalotrichum gorgonifer</name>
    <dbReference type="NCBI Taxonomy" id="2041049"/>
    <lineage>
        <taxon>Eukaryota</taxon>
        <taxon>Fungi</taxon>
        <taxon>Dikarya</taxon>
        <taxon>Ascomycota</taxon>
        <taxon>Pezizomycotina</taxon>
        <taxon>Sordariomycetes</taxon>
        <taxon>Hypocreomycetidae</taxon>
        <taxon>Microascales</taxon>
        <taxon>Microascaceae</taxon>
        <taxon>Cephalotrichum</taxon>
    </lineage>
</organism>
<evidence type="ECO:0000256" key="5">
    <source>
        <dbReference type="PROSITE-ProRule" id="PRU01240"/>
    </source>
</evidence>
<dbReference type="GO" id="GO:0006508">
    <property type="term" value="P:proteolysis"/>
    <property type="evidence" value="ECO:0007669"/>
    <property type="project" value="UniProtKB-KW"/>
</dbReference>
<feature type="compositionally biased region" description="Polar residues" evidence="6">
    <location>
        <begin position="473"/>
        <end position="486"/>
    </location>
</feature>
<keyword evidence="2 5" id="KW-0645">Protease</keyword>
<evidence type="ECO:0000256" key="3">
    <source>
        <dbReference type="ARBA" id="ARBA00022801"/>
    </source>
</evidence>
<evidence type="ECO:0000256" key="1">
    <source>
        <dbReference type="ARBA" id="ARBA00011073"/>
    </source>
</evidence>
<name>A0AAE8SYH9_9PEZI</name>
<keyword evidence="10" id="KW-1185">Reference proteome</keyword>
<dbReference type="PROSITE" id="PS51892">
    <property type="entry name" value="SUBTILASE"/>
    <property type="match status" value="1"/>
</dbReference>
<evidence type="ECO:0000259" key="8">
    <source>
        <dbReference type="Pfam" id="PF24476"/>
    </source>
</evidence>
<evidence type="ECO:0000256" key="4">
    <source>
        <dbReference type="ARBA" id="ARBA00022825"/>
    </source>
</evidence>
<dbReference type="EMBL" id="ONZQ02000014">
    <property type="protein sequence ID" value="SPO05896.1"/>
    <property type="molecule type" value="Genomic_DNA"/>
</dbReference>
<feature type="active site" description="Charge relay system" evidence="5">
    <location>
        <position position="615"/>
    </location>
</feature>
<feature type="compositionally biased region" description="Polar residues" evidence="6">
    <location>
        <begin position="186"/>
        <end position="206"/>
    </location>
</feature>
<feature type="domain" description="DUF7580" evidence="8">
    <location>
        <begin position="212"/>
        <end position="460"/>
    </location>
</feature>
<dbReference type="Pfam" id="PF00082">
    <property type="entry name" value="Peptidase_S8"/>
    <property type="match status" value="1"/>
</dbReference>
<dbReference type="Gene3D" id="3.40.50.200">
    <property type="entry name" value="Peptidase S8/S53 domain"/>
    <property type="match status" value="1"/>
</dbReference>
<dbReference type="AlphaFoldDB" id="A0AAE8SYH9"/>
<feature type="active site" description="Charge relay system" evidence="5">
    <location>
        <position position="766"/>
    </location>
</feature>
<proteinExistence type="inferred from homology"/>
<evidence type="ECO:0000313" key="9">
    <source>
        <dbReference type="EMBL" id="SPO05896.1"/>
    </source>
</evidence>
<dbReference type="Proteomes" id="UP001187682">
    <property type="component" value="Unassembled WGS sequence"/>
</dbReference>
<feature type="compositionally biased region" description="Basic and acidic residues" evidence="6">
    <location>
        <begin position="207"/>
        <end position="217"/>
    </location>
</feature>
<accession>A0AAE8SYH9</accession>
<dbReference type="GO" id="GO:0004252">
    <property type="term" value="F:serine-type endopeptidase activity"/>
    <property type="evidence" value="ECO:0007669"/>
    <property type="project" value="UniProtKB-UniRule"/>
</dbReference>
<dbReference type="SUPFAM" id="SSF52743">
    <property type="entry name" value="Subtilisin-like"/>
    <property type="match status" value="1"/>
</dbReference>
<evidence type="ECO:0000256" key="6">
    <source>
        <dbReference type="SAM" id="MobiDB-lite"/>
    </source>
</evidence>
<sequence length="833" mass="93230">MASLAIRRPGSLLQPGDLLRLLYNGIDDGLLRTDGQAQAPNPPGDHDVGEDEDHVEDDDEDDEQALDMEDQRAFLGFEVRLPHRSGGIHDFEARDPAVSSAGRNQVANQLSFLENQLTTAQVSLPPSEVKFEAACIYAENVAKNGQPDETLQKALQPSTLSDLRDWVGRFTRFNMFFERHHEQENAAASRSNLGNSSADPENSQSEMAHHESLPDNTSHTHLDICNEICRYRRLRRRLYMSFNKSGIWPSSEPQGSRPRLLETPKPVSLSARLQQDSLSQENLGDGFKKYHLALQLALSLQRLYPGPWIQHNWNAHTIHLLGGRSGDASQDLGRICIPCKLDRNWKETNAVWREFNHAHHDRTQDCPAFFLSFAQLLVDISEGKVESYLPGTDEEWCEALIDKADEMVKNKLLEWYGQAIRGCVWYAVDYGIKLQQIKDPRRTAQAVIQNIAENLRKNLNLWKVGGFDDGSEVTETPGTASEQTSIPRKAAASELARPPPSSQTSQRATARSSFFTLFADGDEIYEERKPDGYSDDFTRLMNKFKFDFILSRPLDRESSSMERPIRIAVLDTGFHFDDSDNLLYSGRKRILKDLSGNFLGITDDERRDYDDTHGHGTHVVRLLLQLTVRAQIVVVKVSNGRSLELTKMQQLVDALKWAGEEADVDIINLSFGLDDAAKQIIQPVIQDLVHKGKLIFAAASNSGGNGRRAYPAKENGVFAIHATKVDGSIPENLNPPSVPTRDNFATLGFGVSSYWGGKEVFISGTSFAAPVAASIAANALEFIQRAPRGFHTNPRPQGNYHYIRPWNDEMFIGGNTAEDMQDKLKKMSIMGYG</sequence>
<dbReference type="InterPro" id="IPR036852">
    <property type="entry name" value="Peptidase_S8/S53_dom_sf"/>
</dbReference>
<dbReference type="PANTHER" id="PTHR43806:SF11">
    <property type="entry name" value="CEREVISIN-RELATED"/>
    <property type="match status" value="1"/>
</dbReference>
<protein>
    <recommendedName>
        <fullName evidence="11">Peptidase S8/S53 domain-containing protein</fullName>
    </recommendedName>
</protein>
<keyword evidence="4 5" id="KW-0720">Serine protease</keyword>
<gene>
    <name evidence="9" type="ORF">DNG_08585</name>
</gene>
<feature type="region of interest" description="Disordered" evidence="6">
    <location>
        <begin position="32"/>
        <end position="63"/>
    </location>
</feature>
<feature type="region of interest" description="Disordered" evidence="6">
    <location>
        <begin position="470"/>
        <end position="509"/>
    </location>
</feature>
<dbReference type="InterPro" id="IPR056002">
    <property type="entry name" value="DUF7580"/>
</dbReference>
<dbReference type="CDD" id="cd00306">
    <property type="entry name" value="Peptidases_S8_S53"/>
    <property type="match status" value="1"/>
</dbReference>
<evidence type="ECO:0000313" key="10">
    <source>
        <dbReference type="Proteomes" id="UP001187682"/>
    </source>
</evidence>
<feature type="domain" description="Peptidase S8/S53" evidence="7">
    <location>
        <begin position="565"/>
        <end position="782"/>
    </location>
</feature>
<comment type="similarity">
    <text evidence="1 5">Belongs to the peptidase S8 family.</text>
</comment>
<reference evidence="9" key="1">
    <citation type="submission" date="2018-03" db="EMBL/GenBank/DDBJ databases">
        <authorList>
            <person name="Guldener U."/>
        </authorList>
    </citation>
    <scope>NUCLEOTIDE SEQUENCE</scope>
</reference>
<keyword evidence="3 5" id="KW-0378">Hydrolase</keyword>
<feature type="active site" description="Charge relay system" evidence="5">
    <location>
        <position position="571"/>
    </location>
</feature>
<feature type="region of interest" description="Disordered" evidence="6">
    <location>
        <begin position="184"/>
        <end position="217"/>
    </location>
</feature>
<comment type="caution">
    <text evidence="9">The sequence shown here is derived from an EMBL/GenBank/DDBJ whole genome shotgun (WGS) entry which is preliminary data.</text>
</comment>
<evidence type="ECO:0000256" key="2">
    <source>
        <dbReference type="ARBA" id="ARBA00022670"/>
    </source>
</evidence>
<dbReference type="PANTHER" id="PTHR43806">
    <property type="entry name" value="PEPTIDASE S8"/>
    <property type="match status" value="1"/>
</dbReference>
<dbReference type="InterPro" id="IPR000209">
    <property type="entry name" value="Peptidase_S8/S53_dom"/>
</dbReference>
<dbReference type="InterPro" id="IPR015500">
    <property type="entry name" value="Peptidase_S8_subtilisin-rel"/>
</dbReference>
<evidence type="ECO:0008006" key="11">
    <source>
        <dbReference type="Google" id="ProtNLM"/>
    </source>
</evidence>
<dbReference type="InterPro" id="IPR050131">
    <property type="entry name" value="Peptidase_S8_subtilisin-like"/>
</dbReference>
<feature type="compositionally biased region" description="Acidic residues" evidence="6">
    <location>
        <begin position="48"/>
        <end position="63"/>
    </location>
</feature>
<evidence type="ECO:0000259" key="7">
    <source>
        <dbReference type="Pfam" id="PF00082"/>
    </source>
</evidence>